<dbReference type="InParanoid" id="A5DJL2"/>
<dbReference type="GO" id="GO:0005576">
    <property type="term" value="C:extracellular region"/>
    <property type="evidence" value="ECO:0007669"/>
    <property type="project" value="UniProtKB-ARBA"/>
</dbReference>
<proteinExistence type="inferred from homology"/>
<comment type="similarity">
    <text evidence="4">Belongs to the Cu-Zn superoxide dismutase family.</text>
</comment>
<feature type="domain" description="Superoxide dismutase copper/zinc binding" evidence="17">
    <location>
        <begin position="50"/>
        <end position="165"/>
    </location>
</feature>
<evidence type="ECO:0000256" key="15">
    <source>
        <dbReference type="ARBA" id="ARBA00049204"/>
    </source>
</evidence>
<evidence type="ECO:0000313" key="18">
    <source>
        <dbReference type="EMBL" id="EDK39365.2"/>
    </source>
</evidence>
<dbReference type="HOGENOM" id="CLU_063073_1_2_1"/>
<evidence type="ECO:0000256" key="5">
    <source>
        <dbReference type="ARBA" id="ARBA00012682"/>
    </source>
</evidence>
<dbReference type="InterPro" id="IPR036423">
    <property type="entry name" value="SOD-like_Cu/Zn_dom_sf"/>
</dbReference>
<dbReference type="GO" id="GO:0004784">
    <property type="term" value="F:superoxide dismutase activity"/>
    <property type="evidence" value="ECO:0007669"/>
    <property type="project" value="UniProtKB-EC"/>
</dbReference>
<dbReference type="SUPFAM" id="SSF49329">
    <property type="entry name" value="Cu,Zn superoxide dismutase-like"/>
    <property type="match status" value="1"/>
</dbReference>
<keyword evidence="12" id="KW-0186">Copper</keyword>
<evidence type="ECO:0000256" key="1">
    <source>
        <dbReference type="ARBA" id="ARBA00001935"/>
    </source>
</evidence>
<dbReference type="FunFam" id="2.60.40.200:FF:000007">
    <property type="entry name" value="Cell surface Cu-only superoxide dismutase 5"/>
    <property type="match status" value="1"/>
</dbReference>
<dbReference type="eggNOG" id="ENOG502S5NX">
    <property type="taxonomic scope" value="Eukaryota"/>
</dbReference>
<evidence type="ECO:0000256" key="3">
    <source>
        <dbReference type="ARBA" id="ARBA00004589"/>
    </source>
</evidence>
<feature type="signal peptide" evidence="16">
    <location>
        <begin position="1"/>
        <end position="22"/>
    </location>
</feature>
<keyword evidence="14" id="KW-0449">Lipoprotein</keyword>
<evidence type="ECO:0000259" key="17">
    <source>
        <dbReference type="Pfam" id="PF00080"/>
    </source>
</evidence>
<keyword evidence="7" id="KW-0964">Secreted</keyword>
<evidence type="ECO:0000256" key="11">
    <source>
        <dbReference type="ARBA" id="ARBA00023002"/>
    </source>
</evidence>
<reference evidence="18 19" key="1">
    <citation type="journal article" date="2009" name="Nature">
        <title>Evolution of pathogenicity and sexual reproduction in eight Candida genomes.</title>
        <authorList>
            <person name="Butler G."/>
            <person name="Rasmussen M.D."/>
            <person name="Lin M.F."/>
            <person name="Santos M.A."/>
            <person name="Sakthikumar S."/>
            <person name="Munro C.A."/>
            <person name="Rheinbay E."/>
            <person name="Grabherr M."/>
            <person name="Forche A."/>
            <person name="Reedy J.L."/>
            <person name="Agrafioti I."/>
            <person name="Arnaud M.B."/>
            <person name="Bates S."/>
            <person name="Brown A.J."/>
            <person name="Brunke S."/>
            <person name="Costanzo M.C."/>
            <person name="Fitzpatrick D.A."/>
            <person name="de Groot P.W."/>
            <person name="Harris D."/>
            <person name="Hoyer L.L."/>
            <person name="Hube B."/>
            <person name="Klis F.M."/>
            <person name="Kodira C."/>
            <person name="Lennard N."/>
            <person name="Logue M.E."/>
            <person name="Martin R."/>
            <person name="Neiman A.M."/>
            <person name="Nikolaou E."/>
            <person name="Quail M.A."/>
            <person name="Quinn J."/>
            <person name="Santos M.C."/>
            <person name="Schmitzberger F.F."/>
            <person name="Sherlock G."/>
            <person name="Shah P."/>
            <person name="Silverstein K.A."/>
            <person name="Skrzypek M.S."/>
            <person name="Soll D."/>
            <person name="Staggs R."/>
            <person name="Stansfield I."/>
            <person name="Stumpf M.P."/>
            <person name="Sudbery P.E."/>
            <person name="Srikantha T."/>
            <person name="Zeng Q."/>
            <person name="Berman J."/>
            <person name="Berriman M."/>
            <person name="Heitman J."/>
            <person name="Gow N.A."/>
            <person name="Lorenz M.C."/>
            <person name="Birren B.W."/>
            <person name="Kellis M."/>
            <person name="Cuomo C.A."/>
        </authorList>
    </citation>
    <scope>NUCLEOTIDE SEQUENCE [LARGE SCALE GENOMIC DNA]</scope>
    <source>
        <strain evidence="19">ATCC 6260 / CBS 566 / DSM 6381 / JCM 1539 / NBRC 10279 / NRRL Y-324</strain>
    </source>
</reference>
<keyword evidence="13" id="KW-0843">Virulence</keyword>
<keyword evidence="10" id="KW-0049">Antioxidant</keyword>
<dbReference type="InterPro" id="IPR001424">
    <property type="entry name" value="SOD_Cu_Zn_dom"/>
</dbReference>
<evidence type="ECO:0000256" key="2">
    <source>
        <dbReference type="ARBA" id="ARBA00004191"/>
    </source>
</evidence>
<dbReference type="OrthoDB" id="159229at2759"/>
<dbReference type="STRING" id="294746.A5DJL2"/>
<feature type="chain" id="PRO_5002681038" description="superoxide dismutase" evidence="16">
    <location>
        <begin position="23"/>
        <end position="266"/>
    </location>
</feature>
<accession>A5DJL2</accession>
<keyword evidence="8" id="KW-0336">GPI-anchor</keyword>
<dbReference type="RefSeq" id="XP_001484082.2">
    <property type="nucleotide sequence ID" value="XM_001484032.1"/>
</dbReference>
<evidence type="ECO:0000256" key="6">
    <source>
        <dbReference type="ARBA" id="ARBA00022512"/>
    </source>
</evidence>
<dbReference type="Proteomes" id="UP000001997">
    <property type="component" value="Unassembled WGS sequence"/>
</dbReference>
<keyword evidence="9" id="KW-0479">Metal-binding</keyword>
<dbReference type="FunCoup" id="A5DJL2">
    <property type="interactions" value="776"/>
</dbReference>
<evidence type="ECO:0000256" key="8">
    <source>
        <dbReference type="ARBA" id="ARBA00022622"/>
    </source>
</evidence>
<dbReference type="VEuPathDB" id="FungiDB:PGUG_03463"/>
<dbReference type="GO" id="GO:0005507">
    <property type="term" value="F:copper ion binding"/>
    <property type="evidence" value="ECO:0007669"/>
    <property type="project" value="InterPro"/>
</dbReference>
<evidence type="ECO:0000256" key="7">
    <source>
        <dbReference type="ARBA" id="ARBA00022525"/>
    </source>
</evidence>
<evidence type="ECO:0000313" key="19">
    <source>
        <dbReference type="Proteomes" id="UP000001997"/>
    </source>
</evidence>
<keyword evidence="8" id="KW-0325">Glycoprotein</keyword>
<dbReference type="EMBL" id="CH408158">
    <property type="protein sequence ID" value="EDK39365.2"/>
    <property type="molecule type" value="Genomic_DNA"/>
</dbReference>
<evidence type="ECO:0000256" key="13">
    <source>
        <dbReference type="ARBA" id="ARBA00023026"/>
    </source>
</evidence>
<dbReference type="Pfam" id="PF00080">
    <property type="entry name" value="Sod_Cu"/>
    <property type="match status" value="1"/>
</dbReference>
<keyword evidence="11" id="KW-0560">Oxidoreductase</keyword>
<keyword evidence="8" id="KW-0472">Membrane</keyword>
<evidence type="ECO:0000256" key="16">
    <source>
        <dbReference type="SAM" id="SignalP"/>
    </source>
</evidence>
<dbReference type="EC" id="1.15.1.1" evidence="5"/>
<keyword evidence="19" id="KW-1185">Reference proteome</keyword>
<sequence>MQLSFPMTSFLAILALSTNVACFRAPRALQPRAETVAVASFPQGMSQTVKANIVFSAKSNDPVLVHVDSTGLPEEGGPFYYHIHEYPVPADGNCDAVGDHFNPFNAPADCDALPSNSYCEVGDLSGKHGFINTTCFEAKYTDPYLSLNPKSQSYIGGRSVVFHFANNTRFACATIQNVSGREARNYLDTKVMVSNLEKRSEVEFNATSIATSSGIENKKVVEYLRQNPYLNHSNGTLKTLDYSDALSRTTPLSLTGLLVLAAISLL</sequence>
<dbReference type="PANTHER" id="PTHR10003">
    <property type="entry name" value="SUPEROXIDE DISMUTASE CU-ZN -RELATED"/>
    <property type="match status" value="1"/>
</dbReference>
<organism evidence="18 19">
    <name type="scientific">Meyerozyma guilliermondii (strain ATCC 6260 / CBS 566 / DSM 6381 / JCM 1539 / NBRC 10279 / NRRL Y-324)</name>
    <name type="common">Yeast</name>
    <name type="synonym">Candida guilliermondii</name>
    <dbReference type="NCBI Taxonomy" id="294746"/>
    <lineage>
        <taxon>Eukaryota</taxon>
        <taxon>Fungi</taxon>
        <taxon>Dikarya</taxon>
        <taxon>Ascomycota</taxon>
        <taxon>Saccharomycotina</taxon>
        <taxon>Pichiomycetes</taxon>
        <taxon>Debaryomycetaceae</taxon>
        <taxon>Meyerozyma</taxon>
    </lineage>
</organism>
<gene>
    <name evidence="18" type="ORF">PGUG_03463</name>
</gene>
<name>A5DJL2_PICGU</name>
<evidence type="ECO:0000256" key="12">
    <source>
        <dbReference type="ARBA" id="ARBA00023008"/>
    </source>
</evidence>
<dbReference type="GeneID" id="5126221"/>
<dbReference type="InterPro" id="IPR024134">
    <property type="entry name" value="SOD_Cu/Zn_/chaperone"/>
</dbReference>
<dbReference type="AlphaFoldDB" id="A5DJL2"/>
<comment type="catalytic activity">
    <reaction evidence="15">
        <text>2 superoxide + 2 H(+) = H2O2 + O2</text>
        <dbReference type="Rhea" id="RHEA:20696"/>
        <dbReference type="ChEBI" id="CHEBI:15378"/>
        <dbReference type="ChEBI" id="CHEBI:15379"/>
        <dbReference type="ChEBI" id="CHEBI:16240"/>
        <dbReference type="ChEBI" id="CHEBI:18421"/>
        <dbReference type="EC" id="1.15.1.1"/>
    </reaction>
</comment>
<comment type="cofactor">
    <cofactor evidence="1">
        <name>Cu cation</name>
        <dbReference type="ChEBI" id="CHEBI:23378"/>
    </cofactor>
</comment>
<dbReference type="Gene3D" id="2.60.40.200">
    <property type="entry name" value="Superoxide dismutase, copper/zinc binding domain"/>
    <property type="match status" value="1"/>
</dbReference>
<keyword evidence="6" id="KW-0134">Cell wall</keyword>
<evidence type="ECO:0000256" key="9">
    <source>
        <dbReference type="ARBA" id="ARBA00022723"/>
    </source>
</evidence>
<comment type="subcellular location">
    <subcellularLocation>
        <location evidence="3">Membrane</location>
        <topology evidence="3">Lipid-anchor</topology>
        <topology evidence="3">GPI-anchor</topology>
    </subcellularLocation>
    <subcellularLocation>
        <location evidence="2">Secreted</location>
        <location evidence="2">Cell wall</location>
    </subcellularLocation>
</comment>
<evidence type="ECO:0000256" key="4">
    <source>
        <dbReference type="ARBA" id="ARBA00010457"/>
    </source>
</evidence>
<protein>
    <recommendedName>
        <fullName evidence="5">superoxide dismutase</fullName>
        <ecNumber evidence="5">1.15.1.1</ecNumber>
    </recommendedName>
</protein>
<dbReference type="KEGG" id="pgu:PGUG_03463"/>
<keyword evidence="16" id="KW-0732">Signal</keyword>
<dbReference type="GO" id="GO:0098552">
    <property type="term" value="C:side of membrane"/>
    <property type="evidence" value="ECO:0007669"/>
    <property type="project" value="UniProtKB-KW"/>
</dbReference>
<evidence type="ECO:0000256" key="14">
    <source>
        <dbReference type="ARBA" id="ARBA00023288"/>
    </source>
</evidence>
<evidence type="ECO:0000256" key="10">
    <source>
        <dbReference type="ARBA" id="ARBA00022862"/>
    </source>
</evidence>